<name>A0A7G7VKA4_9FIRM</name>
<evidence type="ECO:0000313" key="6">
    <source>
        <dbReference type="Proteomes" id="UP000515480"/>
    </source>
</evidence>
<organism evidence="5 6">
    <name type="scientific">Selenomonas timonae</name>
    <dbReference type="NCBI Taxonomy" id="2754044"/>
    <lineage>
        <taxon>Bacteria</taxon>
        <taxon>Bacillati</taxon>
        <taxon>Bacillota</taxon>
        <taxon>Negativicutes</taxon>
        <taxon>Selenomonadales</taxon>
        <taxon>Selenomonadaceae</taxon>
        <taxon>Selenomonas</taxon>
    </lineage>
</organism>
<dbReference type="SUPFAM" id="SSF53474">
    <property type="entry name" value="alpha/beta-Hydrolases"/>
    <property type="match status" value="1"/>
</dbReference>
<accession>A0A7G7VKA4</accession>
<dbReference type="KEGG" id="stim:H1B31_00785"/>
<dbReference type="Proteomes" id="UP000515480">
    <property type="component" value="Chromosome"/>
</dbReference>
<dbReference type="GO" id="GO:0004806">
    <property type="term" value="F:triacylglycerol lipase activity"/>
    <property type="evidence" value="ECO:0007669"/>
    <property type="project" value="TreeGrafter"/>
</dbReference>
<dbReference type="InterPro" id="IPR013094">
    <property type="entry name" value="AB_hydrolase_3"/>
</dbReference>
<dbReference type="InterPro" id="IPR029058">
    <property type="entry name" value="AB_hydrolase_fold"/>
</dbReference>
<comment type="similarity">
    <text evidence="1">Belongs to the 'GDXG' lipolytic enzyme family.</text>
</comment>
<dbReference type="EMBL" id="CP060204">
    <property type="protein sequence ID" value="QNH54547.1"/>
    <property type="molecule type" value="Genomic_DNA"/>
</dbReference>
<proteinExistence type="inferred from homology"/>
<dbReference type="RefSeq" id="WP_185980515.1">
    <property type="nucleotide sequence ID" value="NZ_CP060204.1"/>
</dbReference>
<dbReference type="AlphaFoldDB" id="A0A7G7VKA4"/>
<feature type="domain" description="Alpha/beta hydrolase fold-3" evidence="4">
    <location>
        <begin position="98"/>
        <end position="304"/>
    </location>
</feature>
<keyword evidence="6" id="KW-1185">Reference proteome</keyword>
<gene>
    <name evidence="5" type="ORF">H1B31_00785</name>
</gene>
<evidence type="ECO:0000256" key="1">
    <source>
        <dbReference type="ARBA" id="ARBA00010515"/>
    </source>
</evidence>
<evidence type="ECO:0000256" key="2">
    <source>
        <dbReference type="ARBA" id="ARBA00022801"/>
    </source>
</evidence>
<dbReference type="InterPro" id="IPR050300">
    <property type="entry name" value="GDXG_lipolytic_enzyme"/>
</dbReference>
<dbReference type="Pfam" id="PF07859">
    <property type="entry name" value="Abhydrolase_3"/>
    <property type="match status" value="1"/>
</dbReference>
<dbReference type="PANTHER" id="PTHR48081:SF30">
    <property type="entry name" value="ACETYL-HYDROLASE LIPR-RELATED"/>
    <property type="match status" value="1"/>
</dbReference>
<evidence type="ECO:0000259" key="4">
    <source>
        <dbReference type="Pfam" id="PF07859"/>
    </source>
</evidence>
<feature type="chain" id="PRO_5028948752" evidence="3">
    <location>
        <begin position="27"/>
        <end position="332"/>
    </location>
</feature>
<keyword evidence="3" id="KW-0732">Signal</keyword>
<reference evidence="5 6" key="1">
    <citation type="submission" date="2020-07" db="EMBL/GenBank/DDBJ databases">
        <title>Complete genome and description of Selenomonas timonensis sp. nov., a new bacterium isolated from a gingivitis subject.</title>
        <authorList>
            <person name="Antezack A."/>
        </authorList>
    </citation>
    <scope>NUCLEOTIDE SEQUENCE [LARGE SCALE GENOMIC DNA]</scope>
    <source>
        <strain evidence="5 6">Marseille-Q3039</strain>
    </source>
</reference>
<evidence type="ECO:0000256" key="3">
    <source>
        <dbReference type="SAM" id="SignalP"/>
    </source>
</evidence>
<protein>
    <submittedName>
        <fullName evidence="5">Alpha/beta hydrolase</fullName>
    </submittedName>
</protein>
<dbReference type="Gene3D" id="3.40.50.1820">
    <property type="entry name" value="alpha/beta hydrolase"/>
    <property type="match status" value="1"/>
</dbReference>
<evidence type="ECO:0000313" key="5">
    <source>
        <dbReference type="EMBL" id="QNH54547.1"/>
    </source>
</evidence>
<sequence>MKNWVKYISRAVFAFGLAVLSPSAFGAPASQEQGIVLSGEVKQDYIQKEMDALYHPTKNTAAKPWSPPNGWIHEKLTIGDVPVERIAPTKSAAQRIILLLHGGGYMGGITDRYRALSVRQATYMDAAEVYNVDYRLAPAHVYPAALEDAEAVYRGLLTRGIAPSNIIVFGDSSGGNLALALALRLKEQGLPQPALLLLLSPWVDFEHKDGTSRTENFEKDKMLGAGTPFADAVRKAPPYAGSLPLDDPRLSLIHADLSGLPPMLIQTGGYDLLLTEDEQLAEKAAADGTPVTLSVYPEMPHVFPLVLPKLAESFTALEEMRDFVNRYMNDLP</sequence>
<feature type="signal peptide" evidence="3">
    <location>
        <begin position="1"/>
        <end position="26"/>
    </location>
</feature>
<dbReference type="PANTHER" id="PTHR48081">
    <property type="entry name" value="AB HYDROLASE SUPERFAMILY PROTEIN C4A8.06C"/>
    <property type="match status" value="1"/>
</dbReference>
<keyword evidence="2 5" id="KW-0378">Hydrolase</keyword>